<feature type="transmembrane region" description="Helical" evidence="6">
    <location>
        <begin position="445"/>
        <end position="465"/>
    </location>
</feature>
<feature type="compositionally biased region" description="Basic and acidic residues" evidence="5">
    <location>
        <begin position="47"/>
        <end position="58"/>
    </location>
</feature>
<feature type="domain" description="SUN" evidence="7">
    <location>
        <begin position="566"/>
        <end position="744"/>
    </location>
</feature>
<dbReference type="Pfam" id="PF07738">
    <property type="entry name" value="Sad1_UNC"/>
    <property type="match status" value="1"/>
</dbReference>
<evidence type="ECO:0000313" key="8">
    <source>
        <dbReference type="EMBL" id="KAJ8660793.1"/>
    </source>
</evidence>
<keyword evidence="9" id="KW-1185">Reference proteome</keyword>
<evidence type="ECO:0000256" key="2">
    <source>
        <dbReference type="ARBA" id="ARBA00022692"/>
    </source>
</evidence>
<dbReference type="GeneID" id="83210849"/>
<dbReference type="Gene3D" id="2.60.120.260">
    <property type="entry name" value="Galactose-binding domain-like"/>
    <property type="match status" value="1"/>
</dbReference>
<evidence type="ECO:0000313" key="9">
    <source>
        <dbReference type="Proteomes" id="UP001234581"/>
    </source>
</evidence>
<feature type="region of interest" description="Disordered" evidence="5">
    <location>
        <begin position="47"/>
        <end position="73"/>
    </location>
</feature>
<dbReference type="GO" id="GO:0034993">
    <property type="term" value="C:meiotic nuclear membrane microtubule tethering complex"/>
    <property type="evidence" value="ECO:0007669"/>
    <property type="project" value="TreeGrafter"/>
</dbReference>
<evidence type="ECO:0000256" key="1">
    <source>
        <dbReference type="ARBA" id="ARBA00004370"/>
    </source>
</evidence>
<gene>
    <name evidence="8" type="ORF">O0I10_003436</name>
</gene>
<evidence type="ECO:0000256" key="3">
    <source>
        <dbReference type="ARBA" id="ARBA00022989"/>
    </source>
</evidence>
<evidence type="ECO:0000256" key="5">
    <source>
        <dbReference type="SAM" id="MobiDB-lite"/>
    </source>
</evidence>
<name>A0AAD7V8X9_9FUNG</name>
<evidence type="ECO:0000256" key="4">
    <source>
        <dbReference type="ARBA" id="ARBA00023136"/>
    </source>
</evidence>
<dbReference type="EMBL" id="JARTCD010000011">
    <property type="protein sequence ID" value="KAJ8660793.1"/>
    <property type="molecule type" value="Genomic_DNA"/>
</dbReference>
<feature type="region of interest" description="Disordered" evidence="5">
    <location>
        <begin position="101"/>
        <end position="313"/>
    </location>
</feature>
<sequence length="744" mass="81736">MTEPSLSPPDSPVQVLPRELTEFQQIYGEFLNDQELLELYETTREQREGYAIEEKPAREAPPSSDALPPGLILSPEQRDFYSRYRGPITAQDVRNLQHETAMIRAMIKQQEASGHDSPPLGSPSRASPQQLGSLQHGFPQQGSPQHGSPQQASPQGSPQQASSQQGSPQHGSPQQASPQGSPQQASSQHGSPQGSPQQHGFLQQGSSQHGSPQGSPQQPGFLQQGSSQHGSPQEASPQGSPQQGSPQQGTPQHGSPQEASPQGSPQQGPSQHASYQQAASSQGSPQGESPQQAASPQGSTPPQAPPSPGSLHENLGAITIREAVGLPAETLLDTFRIAMRRASSSSGDESSDDSDASSENSVDQAHDLLWDLIWRLCSYALFMLIFGTKEIVYSFCAYVDMLCLSPIANFFLYLLKQRGFYQDRNYINSRRLFLVHGVQTSSRRMFMRVAALWVGFAFLLVYMAAPDKKPLKPGRPAEVDLMSIYGATTSTMQASTSSERFESDVWKRALETTYVDESEDIDWKTRLRSWLPISDLSPRGIVCSVCNRFCGQSKAMLPDHALKFSGSQVLYELTSPTFGGGNKNATPPIFMQRVTISGMPSPVAAITDYQHPGTCWPMAGKQGSLGVRLRRPVSVKAVSIDYMDYPHVITSKSAPADFEVWGLTHKGNRFWKYPWDSLASLKEDDGKVYLGKFKYDINKASRVQTFNIQAKSPPIKDIVFRFLDNWGHEDYTCIYRVRVHGVVV</sequence>
<protein>
    <recommendedName>
        <fullName evidence="7">SUN domain-containing protein</fullName>
    </recommendedName>
</protein>
<dbReference type="InterPro" id="IPR045119">
    <property type="entry name" value="SUN1-5"/>
</dbReference>
<reference evidence="8 9" key="1">
    <citation type="submission" date="2023-03" db="EMBL/GenBank/DDBJ databases">
        <title>Genome sequence of Lichtheimia ornata CBS 291.66.</title>
        <authorList>
            <person name="Mohabir J.T."/>
            <person name="Shea T.P."/>
            <person name="Kurbessoian T."/>
            <person name="Berby B."/>
            <person name="Fontaine J."/>
            <person name="Livny J."/>
            <person name="Gnirke A."/>
            <person name="Stajich J.E."/>
            <person name="Cuomo C.A."/>
        </authorList>
    </citation>
    <scope>NUCLEOTIDE SEQUENCE [LARGE SCALE GENOMIC DNA]</scope>
    <source>
        <strain evidence="8">CBS 291.66</strain>
    </source>
</reference>
<feature type="compositionally biased region" description="Polar residues" evidence="5">
    <location>
        <begin position="124"/>
        <end position="133"/>
    </location>
</feature>
<dbReference type="InterPro" id="IPR012919">
    <property type="entry name" value="SUN_dom"/>
</dbReference>
<dbReference type="PANTHER" id="PTHR12911:SF8">
    <property type="entry name" value="KLAROID PROTEIN-RELATED"/>
    <property type="match status" value="1"/>
</dbReference>
<dbReference type="GO" id="GO:0043495">
    <property type="term" value="F:protein-membrane adaptor activity"/>
    <property type="evidence" value="ECO:0007669"/>
    <property type="project" value="TreeGrafter"/>
</dbReference>
<evidence type="ECO:0000259" key="7">
    <source>
        <dbReference type="PROSITE" id="PS51469"/>
    </source>
</evidence>
<evidence type="ECO:0000256" key="6">
    <source>
        <dbReference type="SAM" id="Phobius"/>
    </source>
</evidence>
<dbReference type="Proteomes" id="UP001234581">
    <property type="component" value="Unassembled WGS sequence"/>
</dbReference>
<keyword evidence="4 6" id="KW-0472">Membrane</keyword>
<keyword evidence="2 6" id="KW-0812">Transmembrane</keyword>
<feature type="transmembrane region" description="Helical" evidence="6">
    <location>
        <begin position="392"/>
        <end position="415"/>
    </location>
</feature>
<dbReference type="RefSeq" id="XP_058345706.1">
    <property type="nucleotide sequence ID" value="XM_058483507.1"/>
</dbReference>
<comment type="subcellular location">
    <subcellularLocation>
        <location evidence="1">Membrane</location>
    </subcellularLocation>
</comment>
<keyword evidence="3 6" id="KW-1133">Transmembrane helix</keyword>
<comment type="caution">
    <text evidence="8">The sequence shown here is derived from an EMBL/GenBank/DDBJ whole genome shotgun (WGS) entry which is preliminary data.</text>
</comment>
<dbReference type="PANTHER" id="PTHR12911">
    <property type="entry name" value="SAD1/UNC-84-LIKE PROTEIN-RELATED"/>
    <property type="match status" value="1"/>
</dbReference>
<organism evidence="8 9">
    <name type="scientific">Lichtheimia ornata</name>
    <dbReference type="NCBI Taxonomy" id="688661"/>
    <lineage>
        <taxon>Eukaryota</taxon>
        <taxon>Fungi</taxon>
        <taxon>Fungi incertae sedis</taxon>
        <taxon>Mucoromycota</taxon>
        <taxon>Mucoromycotina</taxon>
        <taxon>Mucoromycetes</taxon>
        <taxon>Mucorales</taxon>
        <taxon>Lichtheimiaceae</taxon>
        <taxon>Lichtheimia</taxon>
    </lineage>
</organism>
<dbReference type="AlphaFoldDB" id="A0AAD7V8X9"/>
<dbReference type="PROSITE" id="PS51469">
    <property type="entry name" value="SUN"/>
    <property type="match status" value="1"/>
</dbReference>
<feature type="compositionally biased region" description="Low complexity" evidence="5">
    <location>
        <begin position="139"/>
        <end position="293"/>
    </location>
</feature>
<proteinExistence type="predicted"/>
<accession>A0AAD7V8X9</accession>